<name>A0ABN6VES8_9HYPH</name>
<dbReference type="PANTHER" id="PTHR12631">
    <property type="entry name" value="ALPHA-L-IDURONIDASE"/>
    <property type="match status" value="1"/>
</dbReference>
<proteinExistence type="predicted"/>
<feature type="transmembrane region" description="Helical" evidence="1">
    <location>
        <begin position="53"/>
        <end position="79"/>
    </location>
</feature>
<accession>A0ABN6VES8</accession>
<evidence type="ECO:0000313" key="2">
    <source>
        <dbReference type="EMBL" id="BDV33556.1"/>
    </source>
</evidence>
<dbReference type="RefSeq" id="WP_281931030.1">
    <property type="nucleotide sequence ID" value="NZ_AP027142.1"/>
</dbReference>
<dbReference type="InterPro" id="IPR017853">
    <property type="entry name" value="GH"/>
</dbReference>
<keyword evidence="1" id="KW-0472">Membrane</keyword>
<dbReference type="Proteomes" id="UP001317629">
    <property type="component" value="Chromosome"/>
</dbReference>
<sequence length="600" mass="68748">MIRYVAYRKAVLAGMAGAVAWEAVARPLILAGVPYFDIVGTLGTLALPHASAWAWWAVGMSLHLLVGAIWGVFYAYFFWSVLPLPPMLQGLLFAFVPMPLALFIMHPQFELMHPLVQSGELPYSGLFGLSGGWREPASIAAGHLIWGAVLGLVYVRPVGYAAERLPRFIFEGRRPARPIAAARPPAEDRFMFATGVECSYPTLDGGRWRIDEMAACGHYRHWRTDLALVRDLGLRYLRYGPPLHLINPRRGQYDWAFLDDVADEMQRLGITPIMDLCHFGLPDWLENFQNPEAPYALADYARAFVRRYDWVRFYTPVNEMYVCAKLSALEGVWNEQRRDERAFVTATRHLAKASVLMMQAISTARPDAVFVNSESGEFYQPCCPDPKVRRIADFENQRRFIALDLLYARGVRDDMRGYLIENGMPPEEYAWFMQQDVGARAILGVDYYEWNEKLINANGDAQALGELFGWYVIARQYYERYQRPLMHTETNRLDARDAPRWLWRQWHNVQLMRQAGVPIVGFTWYSLTDQVDWDIALRAPLGNVNPVGLFDLNRDPRLVGLTYKYLAQLFEPDLRQAPTIEAVLSDAQQLTTAQKRRRHA</sequence>
<keyword evidence="3" id="KW-1185">Reference proteome</keyword>
<protein>
    <recommendedName>
        <fullName evidence="4">Glycosyl hydrolase family protein</fullName>
    </recommendedName>
</protein>
<dbReference type="PANTHER" id="PTHR12631:SF10">
    <property type="entry name" value="BETA-XYLOSIDASE-LIKE PROTEIN-RELATED"/>
    <property type="match status" value="1"/>
</dbReference>
<dbReference type="InterPro" id="IPR051923">
    <property type="entry name" value="Glycosyl_Hydrolase_39"/>
</dbReference>
<evidence type="ECO:0000313" key="3">
    <source>
        <dbReference type="Proteomes" id="UP001317629"/>
    </source>
</evidence>
<evidence type="ECO:0000256" key="1">
    <source>
        <dbReference type="SAM" id="Phobius"/>
    </source>
</evidence>
<keyword evidence="1" id="KW-1133">Transmembrane helix</keyword>
<dbReference type="EMBL" id="AP027142">
    <property type="protein sequence ID" value="BDV33556.1"/>
    <property type="molecule type" value="Genomic_DNA"/>
</dbReference>
<feature type="transmembrane region" description="Helical" evidence="1">
    <location>
        <begin position="91"/>
        <end position="109"/>
    </location>
</feature>
<gene>
    <name evidence="2" type="ORF">SS37A_10850</name>
</gene>
<dbReference type="Pfam" id="PF00232">
    <property type="entry name" value="Glyco_hydro_1"/>
    <property type="match status" value="1"/>
</dbReference>
<organism evidence="2 3">
    <name type="scientific">Methylocystis iwaonis</name>
    <dbReference type="NCBI Taxonomy" id="2885079"/>
    <lineage>
        <taxon>Bacteria</taxon>
        <taxon>Pseudomonadati</taxon>
        <taxon>Pseudomonadota</taxon>
        <taxon>Alphaproteobacteria</taxon>
        <taxon>Hyphomicrobiales</taxon>
        <taxon>Methylocystaceae</taxon>
        <taxon>Methylocystis</taxon>
    </lineage>
</organism>
<dbReference type="InterPro" id="IPR001360">
    <property type="entry name" value="Glyco_hydro_1"/>
</dbReference>
<keyword evidence="1" id="KW-0812">Transmembrane</keyword>
<dbReference type="SUPFAM" id="SSF51445">
    <property type="entry name" value="(Trans)glycosidases"/>
    <property type="match status" value="1"/>
</dbReference>
<reference evidence="2 3" key="1">
    <citation type="journal article" date="2023" name="Int. J. Syst. Evol. Microbiol.">
        <title>Methylocystis iwaonis sp. nov., a type II methane-oxidizing bacterium from surface soil of a rice paddy field in Japan, and emended description of the genus Methylocystis (ex Whittenbury et al. 1970) Bowman et al. 1993.</title>
        <authorList>
            <person name="Kaise H."/>
            <person name="Sawadogo J.B."/>
            <person name="Alam M.S."/>
            <person name="Ueno C."/>
            <person name="Dianou D."/>
            <person name="Shinjo R."/>
            <person name="Asakawa S."/>
        </authorList>
    </citation>
    <scope>NUCLEOTIDE SEQUENCE [LARGE SCALE GENOMIC DNA]</scope>
    <source>
        <strain evidence="2 3">SS37A-Re</strain>
    </source>
</reference>
<evidence type="ECO:0008006" key="4">
    <source>
        <dbReference type="Google" id="ProtNLM"/>
    </source>
</evidence>
<dbReference type="Gene3D" id="3.20.20.80">
    <property type="entry name" value="Glycosidases"/>
    <property type="match status" value="1"/>
</dbReference>